<evidence type="ECO:0000256" key="1">
    <source>
        <dbReference type="ARBA" id="ARBA00004229"/>
    </source>
</evidence>
<dbReference type="InterPro" id="IPR035649">
    <property type="entry name" value="EFG_V"/>
</dbReference>
<dbReference type="SMART" id="SM00889">
    <property type="entry name" value="EFG_IV"/>
    <property type="match status" value="1"/>
</dbReference>
<dbReference type="CDD" id="cd01886">
    <property type="entry name" value="EF-G"/>
    <property type="match status" value="1"/>
</dbReference>
<dbReference type="GO" id="GO:0005525">
    <property type="term" value="F:GTP binding"/>
    <property type="evidence" value="ECO:0007669"/>
    <property type="project" value="UniProtKB-KW"/>
</dbReference>
<dbReference type="PRINTS" id="PR00315">
    <property type="entry name" value="ELONGATNFCT"/>
</dbReference>
<dbReference type="InterPro" id="IPR009000">
    <property type="entry name" value="Transl_B-barrel_sf"/>
</dbReference>
<dbReference type="Pfam" id="PF14492">
    <property type="entry name" value="EFG_III"/>
    <property type="match status" value="1"/>
</dbReference>
<dbReference type="InterPro" id="IPR014721">
    <property type="entry name" value="Ribsml_uS5_D2-typ_fold_subgr"/>
</dbReference>
<reference evidence="7" key="1">
    <citation type="submission" date="2021-02" db="EMBL/GenBank/DDBJ databases">
        <title>First Annotated Genome of the Yellow-green Alga Tribonema minus.</title>
        <authorList>
            <person name="Mahan K.M."/>
        </authorList>
    </citation>
    <scope>NUCLEOTIDE SEQUENCE</scope>
    <source>
        <strain evidence="7">UTEX B ZZ1240</strain>
    </source>
</reference>
<dbReference type="Gene3D" id="3.40.50.300">
    <property type="entry name" value="P-loop containing nucleotide triphosphate hydrolases"/>
    <property type="match status" value="1"/>
</dbReference>
<evidence type="ECO:0000313" key="8">
    <source>
        <dbReference type="Proteomes" id="UP000664859"/>
    </source>
</evidence>
<dbReference type="GO" id="GO:0003746">
    <property type="term" value="F:translation elongation factor activity"/>
    <property type="evidence" value="ECO:0007669"/>
    <property type="project" value="UniProtKB-KW"/>
</dbReference>
<organism evidence="7 8">
    <name type="scientific">Tribonema minus</name>
    <dbReference type="NCBI Taxonomy" id="303371"/>
    <lineage>
        <taxon>Eukaryota</taxon>
        <taxon>Sar</taxon>
        <taxon>Stramenopiles</taxon>
        <taxon>Ochrophyta</taxon>
        <taxon>PX clade</taxon>
        <taxon>Xanthophyceae</taxon>
        <taxon>Tribonematales</taxon>
        <taxon>Tribonemataceae</taxon>
        <taxon>Tribonema</taxon>
    </lineage>
</organism>
<evidence type="ECO:0000259" key="6">
    <source>
        <dbReference type="PROSITE" id="PS51722"/>
    </source>
</evidence>
<dbReference type="SUPFAM" id="SSF50447">
    <property type="entry name" value="Translation proteins"/>
    <property type="match status" value="1"/>
</dbReference>
<evidence type="ECO:0000313" key="7">
    <source>
        <dbReference type="EMBL" id="KAG5192332.1"/>
    </source>
</evidence>
<dbReference type="InterPro" id="IPR005225">
    <property type="entry name" value="Small_GTP-bd"/>
</dbReference>
<dbReference type="OrthoDB" id="198619at2759"/>
<dbReference type="CDD" id="cd03713">
    <property type="entry name" value="EFG_mtEFG_C"/>
    <property type="match status" value="1"/>
</dbReference>
<feature type="domain" description="Tr-type G" evidence="6">
    <location>
        <begin position="2"/>
        <end position="293"/>
    </location>
</feature>
<dbReference type="InterPro" id="IPR020568">
    <property type="entry name" value="Ribosomal_Su5_D2-typ_SF"/>
</dbReference>
<dbReference type="Gene3D" id="2.40.30.10">
    <property type="entry name" value="Translation factors"/>
    <property type="match status" value="1"/>
</dbReference>
<dbReference type="PANTHER" id="PTHR43261:SF1">
    <property type="entry name" value="RIBOSOME-RELEASING FACTOR 2, MITOCHONDRIAL"/>
    <property type="match status" value="1"/>
</dbReference>
<dbReference type="InterPro" id="IPR005517">
    <property type="entry name" value="Transl_elong_EFG/EF2_IV"/>
</dbReference>
<dbReference type="InterPro" id="IPR009022">
    <property type="entry name" value="EFG_III"/>
</dbReference>
<dbReference type="PANTHER" id="PTHR43261">
    <property type="entry name" value="TRANSLATION ELONGATION FACTOR G-RELATED"/>
    <property type="match status" value="1"/>
</dbReference>
<comment type="caution">
    <text evidence="7">The sequence shown here is derived from an EMBL/GenBank/DDBJ whole genome shotgun (WGS) entry which is preliminary data.</text>
</comment>
<keyword evidence="5" id="KW-0342">GTP-binding</keyword>
<dbReference type="InterPro" id="IPR053905">
    <property type="entry name" value="EF-G-like_DII"/>
</dbReference>
<accession>A0A835ZDB5</accession>
<proteinExistence type="predicted"/>
<dbReference type="InterPro" id="IPR027417">
    <property type="entry name" value="P-loop_NTPase"/>
</dbReference>
<dbReference type="AlphaFoldDB" id="A0A835ZDB5"/>
<dbReference type="Pfam" id="PF00679">
    <property type="entry name" value="EFG_C"/>
    <property type="match status" value="1"/>
</dbReference>
<keyword evidence="2" id="KW-0547">Nucleotide-binding</keyword>
<dbReference type="SUPFAM" id="SSF54980">
    <property type="entry name" value="EF-G C-terminal domain-like"/>
    <property type="match status" value="2"/>
</dbReference>
<keyword evidence="3" id="KW-0648">Protein biosynthesis</keyword>
<dbReference type="InterPro" id="IPR000795">
    <property type="entry name" value="T_Tr_GTP-bd_dom"/>
</dbReference>
<dbReference type="NCBIfam" id="TIGR00231">
    <property type="entry name" value="small_GTP"/>
    <property type="match status" value="1"/>
</dbReference>
<comment type="subcellular location">
    <subcellularLocation>
        <location evidence="1">Plastid</location>
        <location evidence="1">Chloroplast</location>
    </subcellularLocation>
</comment>
<keyword evidence="4" id="KW-0496">Mitochondrion</keyword>
<keyword evidence="8" id="KW-1185">Reference proteome</keyword>
<dbReference type="PROSITE" id="PS51722">
    <property type="entry name" value="G_TR_2"/>
    <property type="match status" value="1"/>
</dbReference>
<dbReference type="FunFam" id="3.40.50.300:FF:000514">
    <property type="entry name" value="Ribosome-releasing factor 2, mitochondrial"/>
    <property type="match status" value="1"/>
</dbReference>
<dbReference type="InterPro" id="IPR031157">
    <property type="entry name" value="G_TR_CS"/>
</dbReference>
<dbReference type="Pfam" id="PF22042">
    <property type="entry name" value="EF-G_D2"/>
    <property type="match status" value="1"/>
</dbReference>
<dbReference type="SMART" id="SM00838">
    <property type="entry name" value="EFG_C"/>
    <property type="match status" value="1"/>
</dbReference>
<gene>
    <name evidence="7" type="ORF">JKP88DRAFT_271179</name>
</gene>
<dbReference type="PROSITE" id="PS00301">
    <property type="entry name" value="G_TR_1"/>
    <property type="match status" value="1"/>
</dbReference>
<dbReference type="GO" id="GO:0003924">
    <property type="term" value="F:GTPase activity"/>
    <property type="evidence" value="ECO:0007669"/>
    <property type="project" value="InterPro"/>
</dbReference>
<dbReference type="SUPFAM" id="SSF54211">
    <property type="entry name" value="Ribosomal protein S5 domain 2-like"/>
    <property type="match status" value="1"/>
</dbReference>
<dbReference type="GO" id="GO:0005759">
    <property type="term" value="C:mitochondrial matrix"/>
    <property type="evidence" value="ECO:0007669"/>
    <property type="project" value="UniProtKB-ARBA"/>
</dbReference>
<dbReference type="Gene3D" id="3.30.70.870">
    <property type="entry name" value="Elongation Factor G (Translational Gtpase), domain 3"/>
    <property type="match status" value="1"/>
</dbReference>
<protein>
    <submittedName>
        <fullName evidence="7">Mef2, mitochondrial translation elongation factor EF-G</fullName>
    </submittedName>
</protein>
<name>A0A835ZDB5_9STRA</name>
<dbReference type="GO" id="GO:0032543">
    <property type="term" value="P:mitochondrial translation"/>
    <property type="evidence" value="ECO:0007669"/>
    <property type="project" value="TreeGrafter"/>
</dbReference>
<dbReference type="CDD" id="cd16262">
    <property type="entry name" value="EFG_III"/>
    <property type="match status" value="1"/>
</dbReference>
<dbReference type="EMBL" id="JAFCMP010000007">
    <property type="protein sequence ID" value="KAG5192332.1"/>
    <property type="molecule type" value="Genomic_DNA"/>
</dbReference>
<dbReference type="GO" id="GO:0032790">
    <property type="term" value="P:ribosome disassembly"/>
    <property type="evidence" value="ECO:0007669"/>
    <property type="project" value="TreeGrafter"/>
</dbReference>
<evidence type="ECO:0000256" key="3">
    <source>
        <dbReference type="ARBA" id="ARBA00022917"/>
    </source>
</evidence>
<dbReference type="Gene3D" id="3.30.230.10">
    <property type="match status" value="1"/>
</dbReference>
<evidence type="ECO:0000256" key="2">
    <source>
        <dbReference type="ARBA" id="ARBA00022741"/>
    </source>
</evidence>
<dbReference type="Pfam" id="PF00009">
    <property type="entry name" value="GTP_EFTU"/>
    <property type="match status" value="1"/>
</dbReference>
<keyword evidence="7" id="KW-0251">Elongation factor</keyword>
<dbReference type="Proteomes" id="UP000664859">
    <property type="component" value="Unassembled WGS sequence"/>
</dbReference>
<dbReference type="Gene3D" id="3.30.70.240">
    <property type="match status" value="1"/>
</dbReference>
<evidence type="ECO:0000256" key="5">
    <source>
        <dbReference type="ARBA" id="ARBA00023134"/>
    </source>
</evidence>
<evidence type="ECO:0000256" key="4">
    <source>
        <dbReference type="ARBA" id="ARBA00023128"/>
    </source>
</evidence>
<dbReference type="InterPro" id="IPR041095">
    <property type="entry name" value="EFG_II"/>
</dbReference>
<sequence>MRLIRNLGIIAHIDAGKTTTTERMLYIVGDTRHQGSVDTGDTVTDFMPQERERGITIQSAAVSVEWNGHHVNLIDTPGHVDFSIEVERAVRVLDGAVLVLDAVAGVQAQTETVWRTATSHNVPAIAFVNKMDRQGADFNIAVQTLRNRLGVTPLPIQLPIGSEGGFKGAVDLIAMEGLVYQPGGRWEGDVDTVELRRVALGELEGGCPGLSAAAAAARAELLMGMAEADEAFMDTYLSEGEAQGAYDVQTLLGALRRICLAQAGIPVLCGAALRGIGVEPLLDSAIAFLPSPLDRPPATGVLPANAGGQGGVRGKRGKKGRKVAAAAAAGGGAGSEAWQGGGGVYVTVDPLCDKLVALAFKVTHDRRREPLVFVRVYSGELHIKQPMLNATARQQEKAMQLMQVHADDYRSISTVTAGQVAAIVGLHNTRTGDTLTDQLGPYAGLQLSGVNIPEAVFSVAVEPDLSSQEATLEAALAIICREDPSVRFEADKDTGQTILRGIGELHLEVVCDRLGREFNVPVQQGRVYIAYREGISHAVEVSDDYDREREVLPGRRMYAGLDLQLELLPEEEQSGPCEVELSETVLDELSAGEADELLRCLDDACGRGPVGGYPLMGARVTVTAVRKDADTSPGAVRYAAATIVRDAAIAAGAVLLEPVMACEVAVPPSHLGSVLSDLTTHRRAIIKEVDTSAESPAGASTALDRYTLHASVPLRELVGYASSLRALTAGEASFSMHLTGYAPMDPHTAKHVLKDGY</sequence>
<dbReference type="InterPro" id="IPR000640">
    <property type="entry name" value="EFG_V-like"/>
</dbReference>
<dbReference type="GO" id="GO:0009507">
    <property type="term" value="C:chloroplast"/>
    <property type="evidence" value="ECO:0007669"/>
    <property type="project" value="UniProtKB-SubCell"/>
</dbReference>
<dbReference type="SUPFAM" id="SSF52540">
    <property type="entry name" value="P-loop containing nucleoside triphosphate hydrolases"/>
    <property type="match status" value="1"/>
</dbReference>
<dbReference type="InterPro" id="IPR035647">
    <property type="entry name" value="EFG_III/V"/>
</dbReference>